<dbReference type="GO" id="GO:0006109">
    <property type="term" value="P:regulation of carbohydrate metabolic process"/>
    <property type="evidence" value="ECO:0007669"/>
    <property type="project" value="InterPro"/>
</dbReference>
<evidence type="ECO:0000313" key="1">
    <source>
        <dbReference type="EMBL" id="KTD32153.1"/>
    </source>
</evidence>
<protein>
    <submittedName>
        <fullName evidence="1">Carbon storage regulator CsrA</fullName>
    </submittedName>
</protein>
<reference evidence="1 2" key="1">
    <citation type="submission" date="2015-11" db="EMBL/GenBank/DDBJ databases">
        <title>Genomic analysis of 38 Legionella species identifies large and diverse effector repertoires.</title>
        <authorList>
            <person name="Burstein D."/>
            <person name="Amaro F."/>
            <person name="Zusman T."/>
            <person name="Lifshitz Z."/>
            <person name="Cohen O."/>
            <person name="Gilbert J.A."/>
            <person name="Pupko T."/>
            <person name="Shuman H.A."/>
            <person name="Segal G."/>
        </authorList>
    </citation>
    <scope>NUCLEOTIDE SEQUENCE [LARGE SCALE GENOMIC DNA]</scope>
    <source>
        <strain evidence="1 2">ATCC 49506</strain>
    </source>
</reference>
<dbReference type="OrthoDB" id="5638879at2"/>
<sequence>MEIINLSFEETLVIEINNQLVTILPKRGQQLQGDISFGISAPKIISVNREEIHRLKKQQHYTSKKWSELFRPAKGN</sequence>
<evidence type="ECO:0000313" key="2">
    <source>
        <dbReference type="Proteomes" id="UP000054725"/>
    </source>
</evidence>
<dbReference type="SUPFAM" id="SSF117130">
    <property type="entry name" value="CsrA-like"/>
    <property type="match status" value="1"/>
</dbReference>
<organism evidence="1 2">
    <name type="scientific">Legionella nautarum</name>
    <dbReference type="NCBI Taxonomy" id="45070"/>
    <lineage>
        <taxon>Bacteria</taxon>
        <taxon>Pseudomonadati</taxon>
        <taxon>Pseudomonadota</taxon>
        <taxon>Gammaproteobacteria</taxon>
        <taxon>Legionellales</taxon>
        <taxon>Legionellaceae</taxon>
        <taxon>Legionella</taxon>
    </lineage>
</organism>
<dbReference type="GO" id="GO:0006402">
    <property type="term" value="P:mRNA catabolic process"/>
    <property type="evidence" value="ECO:0007669"/>
    <property type="project" value="InterPro"/>
</dbReference>
<gene>
    <name evidence="1" type="ORF">Lnau_3064</name>
</gene>
<comment type="caution">
    <text evidence="1">The sequence shown here is derived from an EMBL/GenBank/DDBJ whole genome shotgun (WGS) entry which is preliminary data.</text>
</comment>
<dbReference type="Proteomes" id="UP000054725">
    <property type="component" value="Unassembled WGS sequence"/>
</dbReference>
<name>A0A0W0WIH5_9GAMM</name>
<dbReference type="STRING" id="45070.Lnau_3064"/>
<dbReference type="RefSeq" id="WP_058506041.1">
    <property type="nucleotide sequence ID" value="NZ_CAAAIF010000012.1"/>
</dbReference>
<dbReference type="InterPro" id="IPR036107">
    <property type="entry name" value="CsrA_sf"/>
</dbReference>
<keyword evidence="2" id="KW-1185">Reference proteome</keyword>
<dbReference type="AlphaFoldDB" id="A0A0W0WIH5"/>
<accession>A0A0W0WIH5</accession>
<dbReference type="PATRIC" id="fig|45070.6.peg.3234"/>
<dbReference type="GO" id="GO:0003723">
    <property type="term" value="F:RNA binding"/>
    <property type="evidence" value="ECO:0007669"/>
    <property type="project" value="InterPro"/>
</dbReference>
<proteinExistence type="predicted"/>
<dbReference type="Gene3D" id="2.60.40.4380">
    <property type="entry name" value="Translational regulator CsrA"/>
    <property type="match status" value="1"/>
</dbReference>
<dbReference type="EMBL" id="LNYO01000027">
    <property type="protein sequence ID" value="KTD32153.1"/>
    <property type="molecule type" value="Genomic_DNA"/>
</dbReference>